<dbReference type="OrthoDB" id="9784375at2"/>
<protein>
    <submittedName>
        <fullName evidence="3">Malonic semialdehyde reductase</fullName>
        <ecNumber evidence="3">1.1.1.298</ecNumber>
    </submittedName>
</protein>
<dbReference type="Gene3D" id="3.40.109.10">
    <property type="entry name" value="NADH Oxidase"/>
    <property type="match status" value="1"/>
</dbReference>
<dbReference type="Proteomes" id="UP000318709">
    <property type="component" value="Chromosome"/>
</dbReference>
<dbReference type="SUPFAM" id="SSF55469">
    <property type="entry name" value="FMN-dependent nitroreductase-like"/>
    <property type="match status" value="1"/>
</dbReference>
<dbReference type="Pfam" id="PF00881">
    <property type="entry name" value="Nitroreductase"/>
    <property type="match status" value="1"/>
</dbReference>
<gene>
    <name evidence="3" type="ORF">E3E12_04685</name>
</gene>
<dbReference type="PANTHER" id="PTHR43543:SF1">
    <property type="entry name" value="MALONIC SEMIALDEHYDE REDUCTASE RUTE-RELATED"/>
    <property type="match status" value="1"/>
</dbReference>
<reference evidence="3 4" key="1">
    <citation type="submission" date="2019-03" db="EMBL/GenBank/DDBJ databases">
        <title>The complete genome sequence of Swingsia_sp. F3b2 LMG30590(T).</title>
        <authorList>
            <person name="Chua K.-O."/>
            <person name="Chan K.-G."/>
            <person name="See-Too W.-S."/>
        </authorList>
    </citation>
    <scope>NUCLEOTIDE SEQUENCE [LARGE SCALE GENOMIC DNA]</scope>
    <source>
        <strain evidence="3 4">F3b2</strain>
    </source>
</reference>
<dbReference type="InterPro" id="IPR029479">
    <property type="entry name" value="Nitroreductase"/>
</dbReference>
<dbReference type="PANTHER" id="PTHR43543">
    <property type="entry name" value="MALONIC SEMIALDEHYDE REDUCTASE RUTE-RELATED"/>
    <property type="match status" value="1"/>
</dbReference>
<dbReference type="KEGG" id="swf:E3E12_04685"/>
<proteinExistence type="predicted"/>
<accession>A0A4Y6UBV9</accession>
<keyword evidence="3" id="KW-0560">Oxidoreductase</keyword>
<dbReference type="NCBIfam" id="NF003768">
    <property type="entry name" value="PRK05365.1"/>
    <property type="match status" value="1"/>
</dbReference>
<feature type="domain" description="Nitroreductase" evidence="2">
    <location>
        <begin position="71"/>
        <end position="228"/>
    </location>
</feature>
<dbReference type="AlphaFoldDB" id="A0A4Y6UBV9"/>
<evidence type="ECO:0000313" key="3">
    <source>
        <dbReference type="EMBL" id="QDH13605.1"/>
    </source>
</evidence>
<organism evidence="3 4">
    <name type="scientific">Formicincola oecophyllae</name>
    <dbReference type="NCBI Taxonomy" id="2558361"/>
    <lineage>
        <taxon>Bacteria</taxon>
        <taxon>Pseudomonadati</taxon>
        <taxon>Pseudomonadota</taxon>
        <taxon>Alphaproteobacteria</taxon>
        <taxon>Acetobacterales</taxon>
        <taxon>Acetobacteraceae</taxon>
        <taxon>Formicincola</taxon>
    </lineage>
</organism>
<feature type="region of interest" description="Disordered" evidence="1">
    <location>
        <begin position="35"/>
        <end position="58"/>
    </location>
</feature>
<dbReference type="InterPro" id="IPR000415">
    <property type="entry name" value="Nitroreductase-like"/>
</dbReference>
<name>A0A4Y6UBV9_9PROT</name>
<keyword evidence="4" id="KW-1185">Reference proteome</keyword>
<dbReference type="InterPro" id="IPR050461">
    <property type="entry name" value="Nitroreductase_HadB/RutE"/>
</dbReference>
<dbReference type="EMBL" id="CP038231">
    <property type="protein sequence ID" value="QDH13605.1"/>
    <property type="molecule type" value="Genomic_DNA"/>
</dbReference>
<evidence type="ECO:0000259" key="2">
    <source>
        <dbReference type="Pfam" id="PF00881"/>
    </source>
</evidence>
<dbReference type="EC" id="1.1.1.298" evidence="3"/>
<dbReference type="GO" id="GO:0035527">
    <property type="term" value="F:3-hydroxypropionate dehydrogenase (NADP+) activity"/>
    <property type="evidence" value="ECO:0007669"/>
    <property type="project" value="UniProtKB-EC"/>
</dbReference>
<evidence type="ECO:0000313" key="4">
    <source>
        <dbReference type="Proteomes" id="UP000318709"/>
    </source>
</evidence>
<evidence type="ECO:0000256" key="1">
    <source>
        <dbReference type="SAM" id="MobiDB-lite"/>
    </source>
</evidence>
<sequence>MTYEQTPVSQHDNEHSSTLALPGEAEKGNLSAIPGLAHLASPPQSGAGGGGAAGQRERQNAADLTSLFTAHRTASGFSSKPVEAGTIRRLYDLARLGPTSGNCAPARFAFITSASARQRMLEALSPGNRDKVAQAPLMVVVGQDPLFFDHLPKLNPQQPLRDWFASDVGLSEETAFRNSTLQGAYMLMAARALGLATLPLSGFDAPLVEDMFLREQGWQANFLIAMGWPSEDTSSGPGPRLPRLLFEEACLCL</sequence>